<dbReference type="PIRSF" id="PIRSF018266">
    <property type="entry name" value="FecR"/>
    <property type="match status" value="1"/>
</dbReference>
<reference evidence="4 5" key="1">
    <citation type="submission" date="2019-04" db="EMBL/GenBank/DDBJ databases">
        <title>Draft genome sequence of Robertkochia marina CC-AMO-30D.</title>
        <authorList>
            <person name="Hameed A."/>
            <person name="Lin S.-Y."/>
            <person name="Shahina M."/>
            <person name="Lai W.-A."/>
            <person name="Young C.-C."/>
        </authorList>
    </citation>
    <scope>NUCLEOTIDE SEQUENCE [LARGE SCALE GENOMIC DNA]</scope>
    <source>
        <strain evidence="4 5">CC-AMO-30D</strain>
    </source>
</reference>
<keyword evidence="1" id="KW-0472">Membrane</keyword>
<gene>
    <name evidence="4" type="ORF">E7Z59_12585</name>
</gene>
<evidence type="ECO:0000259" key="2">
    <source>
        <dbReference type="Pfam" id="PF04773"/>
    </source>
</evidence>
<evidence type="ECO:0000256" key="1">
    <source>
        <dbReference type="SAM" id="Phobius"/>
    </source>
</evidence>
<dbReference type="PANTHER" id="PTHR30273:SF2">
    <property type="entry name" value="PROTEIN FECR"/>
    <property type="match status" value="1"/>
</dbReference>
<dbReference type="Gene3D" id="2.60.120.1440">
    <property type="match status" value="1"/>
</dbReference>
<dbReference type="Proteomes" id="UP000305939">
    <property type="component" value="Unassembled WGS sequence"/>
</dbReference>
<name>A0A4S3LZN0_9FLAO</name>
<dbReference type="OrthoDB" id="1097347at2"/>
<dbReference type="InterPro" id="IPR012373">
    <property type="entry name" value="Ferrdict_sens_TM"/>
</dbReference>
<dbReference type="Pfam" id="PF04773">
    <property type="entry name" value="FecR"/>
    <property type="match status" value="1"/>
</dbReference>
<keyword evidence="1" id="KW-1133">Transmembrane helix</keyword>
<evidence type="ECO:0000313" key="5">
    <source>
        <dbReference type="Proteomes" id="UP000305939"/>
    </source>
</evidence>
<dbReference type="EMBL" id="SSMC01000003">
    <property type="protein sequence ID" value="THD66621.1"/>
    <property type="molecule type" value="Genomic_DNA"/>
</dbReference>
<dbReference type="PANTHER" id="PTHR30273">
    <property type="entry name" value="PERIPLASMIC SIGNAL SENSOR AND SIGMA FACTOR ACTIVATOR FECR-RELATED"/>
    <property type="match status" value="1"/>
</dbReference>
<dbReference type="GO" id="GO:0016989">
    <property type="term" value="F:sigma factor antagonist activity"/>
    <property type="evidence" value="ECO:0007669"/>
    <property type="project" value="TreeGrafter"/>
</dbReference>
<dbReference type="RefSeq" id="WP_136336693.1">
    <property type="nucleotide sequence ID" value="NZ_QXMP01000003.1"/>
</dbReference>
<evidence type="ECO:0000313" key="4">
    <source>
        <dbReference type="EMBL" id="THD66621.1"/>
    </source>
</evidence>
<dbReference type="Pfam" id="PF16344">
    <property type="entry name" value="FecR_C"/>
    <property type="match status" value="1"/>
</dbReference>
<organism evidence="4 5">
    <name type="scientific">Robertkochia marina</name>
    <dbReference type="NCBI Taxonomy" id="1227945"/>
    <lineage>
        <taxon>Bacteria</taxon>
        <taxon>Pseudomonadati</taxon>
        <taxon>Bacteroidota</taxon>
        <taxon>Flavobacteriia</taxon>
        <taxon>Flavobacteriales</taxon>
        <taxon>Flavobacteriaceae</taxon>
        <taxon>Robertkochia</taxon>
    </lineage>
</organism>
<feature type="domain" description="FecR protein" evidence="2">
    <location>
        <begin position="107"/>
        <end position="192"/>
    </location>
</feature>
<accession>A0A4S3LZN0</accession>
<comment type="caution">
    <text evidence="4">The sequence shown here is derived from an EMBL/GenBank/DDBJ whole genome shotgun (WGS) entry which is preliminary data.</text>
</comment>
<dbReference type="InterPro" id="IPR032508">
    <property type="entry name" value="FecR_C"/>
</dbReference>
<protein>
    <submittedName>
        <fullName evidence="4">DUF4974 domain-containing protein</fullName>
    </submittedName>
</protein>
<keyword evidence="5" id="KW-1185">Reference proteome</keyword>
<proteinExistence type="predicted"/>
<evidence type="ECO:0000259" key="3">
    <source>
        <dbReference type="Pfam" id="PF16344"/>
    </source>
</evidence>
<dbReference type="AlphaFoldDB" id="A0A4S3LZN0"/>
<keyword evidence="1" id="KW-0812">Transmembrane</keyword>
<feature type="transmembrane region" description="Helical" evidence="1">
    <location>
        <begin position="76"/>
        <end position="94"/>
    </location>
</feature>
<sequence>MKKEDLILKWLDDDLTPEELRELEAMEGFDTYRKIIESGKYFHNPKKVDPKKGLEALGDRMRPAPRVISFKERIRYVAGIAATIAVLITGYLFYQQQSQVNFSADLAEQSSITLPDNSQVTLNAQSEIMFNEKGWSKKRSLKLKGEAWFKVEKGSAFKVNTKSGWVQVLGTQFNVYNRKGIFKVSCYEGAVKVGVGSEEYTLRPGQELLLVEGTLTERRIGDKHPSWIDGRSAFESIPLAQVFQEIERQYDIRVEYRKKLSSPLFTGVFPHDNLDQALRSVCQPFGLQFKISVDGKNVKISAVEK</sequence>
<dbReference type="Gene3D" id="3.55.50.30">
    <property type="match status" value="1"/>
</dbReference>
<feature type="domain" description="Protein FecR C-terminal" evidence="3">
    <location>
        <begin position="234"/>
        <end position="300"/>
    </location>
</feature>
<dbReference type="InterPro" id="IPR006860">
    <property type="entry name" value="FecR"/>
</dbReference>